<dbReference type="InterPro" id="IPR011989">
    <property type="entry name" value="ARM-like"/>
</dbReference>
<evidence type="ECO:0000313" key="3">
    <source>
        <dbReference type="RefSeq" id="XP_036358877.1"/>
    </source>
</evidence>
<reference evidence="3" key="1">
    <citation type="submission" date="2025-08" db="UniProtKB">
        <authorList>
            <consortium name="RefSeq"/>
        </authorList>
    </citation>
    <scope>IDENTIFICATION</scope>
</reference>
<proteinExistence type="inferred from homology"/>
<keyword evidence="2" id="KW-1185">Reference proteome</keyword>
<dbReference type="Gene3D" id="1.25.10.10">
    <property type="entry name" value="Leucine-rich Repeat Variant"/>
    <property type="match status" value="1"/>
</dbReference>
<evidence type="ECO:0000256" key="1">
    <source>
        <dbReference type="ARBA" id="ARBA00038349"/>
    </source>
</evidence>
<comment type="similarity">
    <text evidence="1">Belongs to the protein kinase superfamily.</text>
</comment>
<dbReference type="Gene3D" id="3.30.200.20">
    <property type="entry name" value="Phosphorylase Kinase, domain 1"/>
    <property type="match status" value="1"/>
</dbReference>
<dbReference type="SUPFAM" id="SSF48371">
    <property type="entry name" value="ARM repeat"/>
    <property type="match status" value="1"/>
</dbReference>
<dbReference type="InterPro" id="IPR051177">
    <property type="entry name" value="CIK-Related_Protein"/>
</dbReference>
<dbReference type="FunFam" id="1.25.10.10:FF:000189">
    <property type="entry name" value="SCY1-like pseudokinase 2"/>
    <property type="match status" value="1"/>
</dbReference>
<dbReference type="PROSITE" id="PS50011">
    <property type="entry name" value="PROTEIN_KINASE_DOM"/>
    <property type="match status" value="1"/>
</dbReference>
<dbReference type="PANTHER" id="PTHR12984">
    <property type="entry name" value="SCY1-RELATED S/T PROTEIN KINASE-LIKE"/>
    <property type="match status" value="1"/>
</dbReference>
<dbReference type="GO" id="GO:0004672">
    <property type="term" value="F:protein kinase activity"/>
    <property type="evidence" value="ECO:0007669"/>
    <property type="project" value="InterPro"/>
</dbReference>
<dbReference type="InterPro" id="IPR000719">
    <property type="entry name" value="Prot_kinase_dom"/>
</dbReference>
<evidence type="ECO:0000313" key="2">
    <source>
        <dbReference type="Proteomes" id="UP000515154"/>
    </source>
</evidence>
<dbReference type="SUPFAM" id="SSF56112">
    <property type="entry name" value="Protein kinase-like (PK-like)"/>
    <property type="match status" value="1"/>
</dbReference>
<dbReference type="GO" id="GO:0005524">
    <property type="term" value="F:ATP binding"/>
    <property type="evidence" value="ECO:0007669"/>
    <property type="project" value="InterPro"/>
</dbReference>
<dbReference type="FunFam" id="3.30.200.20:FF:000179">
    <property type="entry name" value="SCY1 like pseudokinase 2"/>
    <property type="match status" value="1"/>
</dbReference>
<dbReference type="Pfam" id="PF00069">
    <property type="entry name" value="Pkinase"/>
    <property type="match status" value="1"/>
</dbReference>
<dbReference type="PANTHER" id="PTHR12984:SF6">
    <property type="entry name" value="SCY1-LIKE PROTEIN 2"/>
    <property type="match status" value="1"/>
</dbReference>
<dbReference type="RefSeq" id="XP_036358877.1">
    <property type="nucleotide sequence ID" value="XM_036502984.1"/>
</dbReference>
<dbReference type="CDD" id="cd14011">
    <property type="entry name" value="PK_SCY1_like"/>
    <property type="match status" value="1"/>
</dbReference>
<protein>
    <submittedName>
        <fullName evidence="3">SCY1-like protein 2 isoform X1</fullName>
    </submittedName>
</protein>
<dbReference type="SMART" id="SM00220">
    <property type="entry name" value="S_TKc"/>
    <property type="match status" value="1"/>
</dbReference>
<dbReference type="AlphaFoldDB" id="A0A7E6EVV9"/>
<sequence>MDMFNKLKTVVSNALPGNPLSRDFELLNQIASAGPGLLWKVYNGVKRTTKQEVAIFVFEKRLLERYSKRDRDIITDVLKRGVSQLTRLRHPRILSVLHPLEESRESLAFATEPIFASLANVVKYYQNLPAPLPKELEEHKLYEVEIKYGLLQLVEALTFLHNDVSMMHHNICPESIIVNKNGAWKLSGFEFCISSNNKSSQNFDFQEWEIDYPPISQPKLDYLAPEYSLTMTCSPASDMFSLGMLIYTVCNNGKSLYECNDELRQFKANIVELRHLTPSRLGCLSEEVREHVKLLLNTEPSVRPDANQLTKIPFFEDVGSMTLQYLDTLFQRDNLQKSKFFKGLPKIIAKLPKRVNQQRILPPLFSESVNPDMIPFVLPSILYIAEQSTEKEYVTLIFPEIIPMFKLQKPVQILLIFLQNMTLLLSKTSSSDIKNHVLPMVYHALESNDPQIQELVLNIIPTFASLIEYTSLKNCIIPRIKKMCLATSSLSVRVGCLVCIGKLLEYMDKWCVLDEVIPLLPQIPSREPGVLMSILGILKVTFSHPKLGFTKEILATKIIPFLVPLCIENNLNLNQFSAYITIVKEMISKVENEQKGKLEQLNSMQEEQKTIDISKVNVPDEKNLLPELISPSSNTLSERDNSKMDKFISGYGLNSLLTAPAKSPTVSPCLENPTEKLNSETTPRIFNQPTKVSLSMEEKQRLAREQEQQSIYKKQSMLVPKTNPDHEKSANCGSQSSSYHKPKDLTSTLLNNNLNQLQHSGPLNNSWSMAQSNMACSSFGASSLSGGGGGGMPMQRTNPIVPLNQSKPAANKSVDLSAFDNLLSPSSSQMKPSLNQMAQKTSTTSGMKAGTMGFMPTGSSTGIAMRGNVGTMLNQPPAMMTHPQVMMNQGMRVSAPMVAPGFQGMALGNTNMTAVNHNQFTNANSGQQQLQNGFPSSNSAGNELDDLFG</sequence>
<dbReference type="InterPro" id="IPR011009">
    <property type="entry name" value="Kinase-like_dom_sf"/>
</dbReference>
<dbReference type="Proteomes" id="UP000515154">
    <property type="component" value="Linkage group LG5"/>
</dbReference>
<accession>A0A7E6EVV9</accession>
<organism evidence="2 3">
    <name type="scientific">Octopus sinensis</name>
    <name type="common">East Asian common octopus</name>
    <dbReference type="NCBI Taxonomy" id="2607531"/>
    <lineage>
        <taxon>Eukaryota</taxon>
        <taxon>Metazoa</taxon>
        <taxon>Spiralia</taxon>
        <taxon>Lophotrochozoa</taxon>
        <taxon>Mollusca</taxon>
        <taxon>Cephalopoda</taxon>
        <taxon>Coleoidea</taxon>
        <taxon>Octopodiformes</taxon>
        <taxon>Octopoda</taxon>
        <taxon>Incirrata</taxon>
        <taxon>Octopodidae</taxon>
        <taxon>Octopus</taxon>
    </lineage>
</organism>
<name>A0A7E6EVV9_9MOLL</name>
<dbReference type="InterPro" id="IPR016024">
    <property type="entry name" value="ARM-type_fold"/>
</dbReference>
<dbReference type="Gene3D" id="1.10.510.10">
    <property type="entry name" value="Transferase(Phosphotransferase) domain 1"/>
    <property type="match status" value="1"/>
</dbReference>
<gene>
    <name evidence="3" type="primary">LOC115211660</name>
</gene>